<dbReference type="Gene3D" id="3.30.70.1320">
    <property type="entry name" value="Multidrug efflux transporter AcrB pore domain like"/>
    <property type="match status" value="1"/>
</dbReference>
<keyword evidence="8 9" id="KW-0472">Membrane</keyword>
<feature type="domain" description="SSD" evidence="10">
    <location>
        <begin position="370"/>
        <end position="497"/>
    </location>
</feature>
<feature type="transmembrane region" description="Helical" evidence="9">
    <location>
        <begin position="440"/>
        <end position="460"/>
    </location>
</feature>
<gene>
    <name evidence="11" type="primary">bepE_2</name>
    <name evidence="11" type="ORF">NCTC12078_01267</name>
</gene>
<dbReference type="NCBIfam" id="TIGR00915">
    <property type="entry name" value="2A0602"/>
    <property type="match status" value="1"/>
</dbReference>
<dbReference type="InterPro" id="IPR000731">
    <property type="entry name" value="SSD"/>
</dbReference>
<evidence type="ECO:0000256" key="8">
    <source>
        <dbReference type="ARBA" id="ARBA00023136"/>
    </source>
</evidence>
<dbReference type="PROSITE" id="PS50156">
    <property type="entry name" value="SSD"/>
    <property type="match status" value="1"/>
</dbReference>
<dbReference type="GO" id="GO:0009636">
    <property type="term" value="P:response to toxic substance"/>
    <property type="evidence" value="ECO:0007669"/>
    <property type="project" value="UniProtKB-ARBA"/>
</dbReference>
<keyword evidence="5" id="KW-0997">Cell inner membrane</keyword>
<evidence type="ECO:0000313" key="12">
    <source>
        <dbReference type="Proteomes" id="UP000290013"/>
    </source>
</evidence>
<name>A0A4U8WAP3_9FLAO</name>
<dbReference type="Proteomes" id="UP000290013">
    <property type="component" value="Chromosome"/>
</dbReference>
<organism evidence="11 12">
    <name type="scientific">Chryseobacterium taihuense</name>
    <dbReference type="NCBI Taxonomy" id="1141221"/>
    <lineage>
        <taxon>Bacteria</taxon>
        <taxon>Pseudomonadati</taxon>
        <taxon>Bacteroidota</taxon>
        <taxon>Flavobacteriia</taxon>
        <taxon>Flavobacteriales</taxon>
        <taxon>Weeksellaceae</taxon>
        <taxon>Chryseobacterium group</taxon>
        <taxon>Chryseobacterium</taxon>
    </lineage>
</organism>
<feature type="transmembrane region" description="Helical" evidence="9">
    <location>
        <begin position="393"/>
        <end position="419"/>
    </location>
</feature>
<feature type="transmembrane region" description="Helical" evidence="9">
    <location>
        <begin position="367"/>
        <end position="387"/>
    </location>
</feature>
<dbReference type="KEGG" id="ctai:NCTC12078_01267"/>
<dbReference type="SUPFAM" id="SSF82714">
    <property type="entry name" value="Multidrug efflux transporter AcrB TolC docking domain, DN and DC subdomains"/>
    <property type="match status" value="2"/>
</dbReference>
<feature type="transmembrane region" description="Helical" evidence="9">
    <location>
        <begin position="971"/>
        <end position="990"/>
    </location>
</feature>
<evidence type="ECO:0000259" key="10">
    <source>
        <dbReference type="PROSITE" id="PS50156"/>
    </source>
</evidence>
<comment type="subcellular location">
    <subcellularLocation>
        <location evidence="1">Cell inner membrane</location>
        <topology evidence="1">Multi-pass membrane protein</topology>
    </subcellularLocation>
</comment>
<feature type="transmembrane region" description="Helical" evidence="9">
    <location>
        <begin position="542"/>
        <end position="562"/>
    </location>
</feature>
<dbReference type="AlphaFoldDB" id="A0A4U8WAP3"/>
<reference evidence="11 12" key="1">
    <citation type="submission" date="2019-02" db="EMBL/GenBank/DDBJ databases">
        <authorList>
            <consortium name="Pathogen Informatics"/>
        </authorList>
    </citation>
    <scope>NUCLEOTIDE SEQUENCE [LARGE SCALE GENOMIC DNA]</scope>
    <source>
        <strain evidence="11 12">3012STDY6944375</strain>
    </source>
</reference>
<feature type="transmembrane region" description="Helical" evidence="9">
    <location>
        <begin position="899"/>
        <end position="919"/>
    </location>
</feature>
<proteinExistence type="inferred from homology"/>
<feature type="transmembrane region" description="Helical" evidence="9">
    <location>
        <begin position="1002"/>
        <end position="1028"/>
    </location>
</feature>
<evidence type="ECO:0000256" key="1">
    <source>
        <dbReference type="ARBA" id="ARBA00004429"/>
    </source>
</evidence>
<evidence type="ECO:0000256" key="9">
    <source>
        <dbReference type="SAM" id="Phobius"/>
    </source>
</evidence>
<dbReference type="PANTHER" id="PTHR32063:SF9">
    <property type="entry name" value="SIMILAR TO MULTIDRUG RESISTANCE PROTEIN MEXB"/>
    <property type="match status" value="1"/>
</dbReference>
<evidence type="ECO:0000256" key="2">
    <source>
        <dbReference type="ARBA" id="ARBA00010942"/>
    </source>
</evidence>
<dbReference type="Gene3D" id="3.30.70.1430">
    <property type="entry name" value="Multidrug efflux transporter AcrB pore domain"/>
    <property type="match status" value="2"/>
</dbReference>
<dbReference type="InterPro" id="IPR001036">
    <property type="entry name" value="Acrflvin-R"/>
</dbReference>
<evidence type="ECO:0000256" key="4">
    <source>
        <dbReference type="ARBA" id="ARBA00022475"/>
    </source>
</evidence>
<dbReference type="SUPFAM" id="SSF82866">
    <property type="entry name" value="Multidrug efflux transporter AcrB transmembrane domain"/>
    <property type="match status" value="2"/>
</dbReference>
<keyword evidence="6 9" id="KW-0812">Transmembrane</keyword>
<dbReference type="GO" id="GO:0005886">
    <property type="term" value="C:plasma membrane"/>
    <property type="evidence" value="ECO:0007669"/>
    <property type="project" value="UniProtKB-SubCell"/>
</dbReference>
<dbReference type="EMBL" id="LR215974">
    <property type="protein sequence ID" value="VFB03272.1"/>
    <property type="molecule type" value="Genomic_DNA"/>
</dbReference>
<comment type="similarity">
    <text evidence="2">Belongs to the resistance-nodulation-cell division (RND) (TC 2.A.6) family.</text>
</comment>
<keyword evidence="3" id="KW-0813">Transport</keyword>
<accession>A0A4U8WAP3</accession>
<sequence>MFKRVIHRPVFAIVLSVVILFIGGLAIKQLPTEQFPKIAPTTVAVTIAYPGASADVLVKSSLITIENAINGVQGMRYITTDATSAGEATVNVVFDPGTDANEAVVLVKTRVDQVMPLLPELVQKEGVVVNPIQPSMLMYVNLYSTNKSMDEKFLYNYATVNIIPEINRIHGIAKSQILGSRRYAMRIWLNPDRMRAYSISVDEVMKAIGEQSIIGRPGRIGQSSGIAAQSLEYVLTYKGQYNKPEEYENIIVRSNSEGENIKLKDIANIELGSEFFDIYSNLDGHPSASIVLKQNYGSNANDVIKDVKAKLEEMKGSFPPGVDYKISYDVSQFLDASIEQVMHTLRDAFILVAIVVFIFLGDWRSTLIPIIAVPVSLIGTFFVIQLFGMSINLVTLFALVLAIGIVVDNAIVVIEAVHAKMEENSTMTPYKAVKEVMGEIAGAIIAITAVMVAVFIPISFMTGPVGTFYRQFSITMASSIVISAVVALTLTPVLAAILLKNHHGKPKKSNIFVKYLDSFNKGFDKITGKYALFLRKIVTRKVVTWGILGAFCVGIFIVNRLLPGGFIPNEDQGTIYAIVQTPPGSTLEQTNKVSRELQKICENVDGVESVSSLAGYEIMTEGRGSNAGTCLINLKSWNDREHNVKEIMEELEEKSKGLGATIEFFEPPAVPGFGSSGGFSMRLLDMNRTTNYQDFDKINKDFIAQLKKRKELTGVFTFFAANYPQYELVFDNKAAMQKGVSLGTAMENLNILIGSTYEQGFIRFGQFFKVYVQSSPEFRRLPTDILGLYVKNDHGEMVPYSAFMTMKKTQGPNEITRYNMYNSAAIRGLPAEGYTTADAIQVINEVAEKTLPHGYKVAWEGLSYDEARRGNEAIYVFLVVLVFVYLVLAAQYESFIIPFAVLFSLPVGVFGSFLLLKAMGLENDIYAQVGLIMIIGLLGKNAVLIVEVAVKRRQAGDSIVEAAIEGSRARFRPILMTSFAFIAGLVPLIFAGGAGAVGNHTIGASALGGMLIGTLFGVIVIPGLYYIFAKLSDGRKMIKNEDESPLTEDMIHYE</sequence>
<dbReference type="Pfam" id="PF00873">
    <property type="entry name" value="ACR_tran"/>
    <property type="match status" value="1"/>
</dbReference>
<dbReference type="SUPFAM" id="SSF82693">
    <property type="entry name" value="Multidrug efflux transporter AcrB pore domain, PN1, PN2, PC1 and PC2 subdomains"/>
    <property type="match status" value="4"/>
</dbReference>
<dbReference type="PANTHER" id="PTHR32063">
    <property type="match status" value="1"/>
</dbReference>
<dbReference type="PRINTS" id="PR00702">
    <property type="entry name" value="ACRIFLAVINRP"/>
</dbReference>
<feature type="transmembrane region" description="Helical" evidence="9">
    <location>
        <begin position="472"/>
        <end position="499"/>
    </location>
</feature>
<dbReference type="Gene3D" id="3.30.2090.10">
    <property type="entry name" value="Multidrug efflux transporter AcrB TolC docking domain, DN and DC subdomains"/>
    <property type="match status" value="2"/>
</dbReference>
<feature type="transmembrane region" description="Helical" evidence="9">
    <location>
        <begin position="925"/>
        <end position="950"/>
    </location>
</feature>
<dbReference type="Gene3D" id="3.30.70.1440">
    <property type="entry name" value="Multidrug efflux transporter AcrB pore domain"/>
    <property type="match status" value="1"/>
</dbReference>
<protein>
    <submittedName>
        <fullName evidence="11">Efflux pump membrane transporter BepE</fullName>
    </submittedName>
</protein>
<evidence type="ECO:0000313" key="11">
    <source>
        <dbReference type="EMBL" id="VFB03272.1"/>
    </source>
</evidence>
<evidence type="ECO:0000256" key="6">
    <source>
        <dbReference type="ARBA" id="ARBA00022692"/>
    </source>
</evidence>
<keyword evidence="4" id="KW-1003">Cell membrane</keyword>
<dbReference type="GO" id="GO:0015562">
    <property type="term" value="F:efflux transmembrane transporter activity"/>
    <property type="evidence" value="ECO:0007669"/>
    <property type="project" value="InterPro"/>
</dbReference>
<feature type="transmembrane region" description="Helical" evidence="9">
    <location>
        <begin position="873"/>
        <end position="892"/>
    </location>
</feature>
<evidence type="ECO:0000256" key="3">
    <source>
        <dbReference type="ARBA" id="ARBA00022448"/>
    </source>
</evidence>
<dbReference type="RefSeq" id="WP_130913932.1">
    <property type="nucleotide sequence ID" value="NZ_LR215974.1"/>
</dbReference>
<feature type="transmembrane region" description="Helical" evidence="9">
    <location>
        <begin position="341"/>
        <end position="360"/>
    </location>
</feature>
<dbReference type="FunFam" id="1.20.1640.10:FF:000001">
    <property type="entry name" value="Efflux pump membrane transporter"/>
    <property type="match status" value="1"/>
</dbReference>
<dbReference type="InterPro" id="IPR004764">
    <property type="entry name" value="MdtF-like"/>
</dbReference>
<evidence type="ECO:0000256" key="7">
    <source>
        <dbReference type="ARBA" id="ARBA00022989"/>
    </source>
</evidence>
<keyword evidence="7 9" id="KW-1133">Transmembrane helix</keyword>
<evidence type="ECO:0000256" key="5">
    <source>
        <dbReference type="ARBA" id="ARBA00022519"/>
    </source>
</evidence>
<dbReference type="Gene3D" id="1.20.1640.10">
    <property type="entry name" value="Multidrug efflux transporter AcrB transmembrane domain"/>
    <property type="match status" value="2"/>
</dbReference>
<dbReference type="InterPro" id="IPR027463">
    <property type="entry name" value="AcrB_DN_DC_subdom"/>
</dbReference>
<dbReference type="GO" id="GO:0042910">
    <property type="term" value="F:xenobiotic transmembrane transporter activity"/>
    <property type="evidence" value="ECO:0007669"/>
    <property type="project" value="TreeGrafter"/>
</dbReference>